<feature type="compositionally biased region" description="Polar residues" evidence="1">
    <location>
        <begin position="37"/>
        <end position="49"/>
    </location>
</feature>
<dbReference type="EMBL" id="JARJCM010000003">
    <property type="protein sequence ID" value="KAJ7046266.1"/>
    <property type="molecule type" value="Genomic_DNA"/>
</dbReference>
<reference evidence="2" key="1">
    <citation type="submission" date="2023-03" db="EMBL/GenBank/DDBJ databases">
        <title>Massive genome expansion in bonnet fungi (Mycena s.s.) driven by repeated elements and novel gene families across ecological guilds.</title>
        <authorList>
            <consortium name="Lawrence Berkeley National Laboratory"/>
            <person name="Harder C.B."/>
            <person name="Miyauchi S."/>
            <person name="Viragh M."/>
            <person name="Kuo A."/>
            <person name="Thoen E."/>
            <person name="Andreopoulos B."/>
            <person name="Lu D."/>
            <person name="Skrede I."/>
            <person name="Drula E."/>
            <person name="Henrissat B."/>
            <person name="Morin E."/>
            <person name="Kohler A."/>
            <person name="Barry K."/>
            <person name="LaButti K."/>
            <person name="Morin E."/>
            <person name="Salamov A."/>
            <person name="Lipzen A."/>
            <person name="Mereny Z."/>
            <person name="Hegedus B."/>
            <person name="Baldrian P."/>
            <person name="Stursova M."/>
            <person name="Weitz H."/>
            <person name="Taylor A."/>
            <person name="Grigoriev I.V."/>
            <person name="Nagy L.G."/>
            <person name="Martin F."/>
            <person name="Kauserud H."/>
        </authorList>
    </citation>
    <scope>NUCLEOTIDE SEQUENCE</scope>
    <source>
        <strain evidence="2">CBHHK200</strain>
    </source>
</reference>
<feature type="region of interest" description="Disordered" evidence="1">
    <location>
        <begin position="1"/>
        <end position="81"/>
    </location>
</feature>
<organism evidence="2 3">
    <name type="scientific">Mycena alexandri</name>
    <dbReference type="NCBI Taxonomy" id="1745969"/>
    <lineage>
        <taxon>Eukaryota</taxon>
        <taxon>Fungi</taxon>
        <taxon>Dikarya</taxon>
        <taxon>Basidiomycota</taxon>
        <taxon>Agaricomycotina</taxon>
        <taxon>Agaricomycetes</taxon>
        <taxon>Agaricomycetidae</taxon>
        <taxon>Agaricales</taxon>
        <taxon>Marasmiineae</taxon>
        <taxon>Mycenaceae</taxon>
        <taxon>Mycena</taxon>
    </lineage>
</organism>
<sequence length="431" mass="45989">MPKRLLLATSEPIVPAKRARAEDAGEMLDDGDLSPMTDMSENSYDSDPTTGVVDRAVENGAATEGEATTQETASDQGLSASSVPVVPGAVAQEGEGDLKKAALTALQNLGMPTDGLKSLDLSALNAIIVSVVSLARPEDKSTAAAQRAGSDKSNDQIAGLPIAAPVSTAAAAGTTAPLNAGERSQIMAVLVNTGVDAARVDKWTTPELKRLSVILNWADATHSTYSINHAPNDKDWGVPRPFNDPSNILCAAGTSTPLDLWICGEITTHWWVDSDGYPAARPAISVQPLVESLPDFCKTLLNELCMPANSSSVADQFGPSQVKASRWMNTRAGKDQPAKTSEFKAVYDARKTLRDKSLLQQINVGQLKAHDFVVLEVRVGRYAVKQENAKDVKGKKRAMERWQSFFELQAVYKLKDAIEVESSAVAADFAI</sequence>
<dbReference type="AlphaFoldDB" id="A0AAD6XFM7"/>
<name>A0AAD6XFM7_9AGAR</name>
<dbReference type="Proteomes" id="UP001218188">
    <property type="component" value="Unassembled WGS sequence"/>
</dbReference>
<protein>
    <submittedName>
        <fullName evidence="2">Uncharacterized protein</fullName>
    </submittedName>
</protein>
<accession>A0AAD6XFM7</accession>
<feature type="compositionally biased region" description="Low complexity" evidence="1">
    <location>
        <begin position="58"/>
        <end position="81"/>
    </location>
</feature>
<comment type="caution">
    <text evidence="2">The sequence shown here is derived from an EMBL/GenBank/DDBJ whole genome shotgun (WGS) entry which is preliminary data.</text>
</comment>
<proteinExistence type="predicted"/>
<evidence type="ECO:0000256" key="1">
    <source>
        <dbReference type="SAM" id="MobiDB-lite"/>
    </source>
</evidence>
<evidence type="ECO:0000313" key="2">
    <source>
        <dbReference type="EMBL" id="KAJ7046266.1"/>
    </source>
</evidence>
<gene>
    <name evidence="2" type="ORF">C8F04DRAFT_1248518</name>
</gene>
<keyword evidence="3" id="KW-1185">Reference proteome</keyword>
<evidence type="ECO:0000313" key="3">
    <source>
        <dbReference type="Proteomes" id="UP001218188"/>
    </source>
</evidence>